<evidence type="ECO:0000313" key="2">
    <source>
        <dbReference type="Proteomes" id="UP000033977"/>
    </source>
</evidence>
<protein>
    <submittedName>
        <fullName evidence="1">Uncharacterized protein</fullName>
    </submittedName>
</protein>
<comment type="caution">
    <text evidence="1">The sequence shown here is derived from an EMBL/GenBank/DDBJ whole genome shotgun (WGS) entry which is preliminary data.</text>
</comment>
<evidence type="ECO:0000313" key="1">
    <source>
        <dbReference type="EMBL" id="KKT57483.1"/>
    </source>
</evidence>
<dbReference type="AlphaFoldDB" id="A0A0G1IF95"/>
<gene>
    <name evidence="1" type="ORF">UW49_C0004G0098</name>
</gene>
<organism evidence="1 2">
    <name type="scientific">Candidatus Giovannonibacteria bacterium GW2011_GWB1_44_23</name>
    <dbReference type="NCBI Taxonomy" id="1618652"/>
    <lineage>
        <taxon>Bacteria</taxon>
        <taxon>Candidatus Giovannoniibacteriota</taxon>
    </lineage>
</organism>
<dbReference type="Proteomes" id="UP000033977">
    <property type="component" value="Unassembled WGS sequence"/>
</dbReference>
<proteinExistence type="predicted"/>
<accession>A0A0G1IF95</accession>
<dbReference type="EMBL" id="LCIN01000004">
    <property type="protein sequence ID" value="KKT57483.1"/>
    <property type="molecule type" value="Genomic_DNA"/>
</dbReference>
<name>A0A0G1IF95_9BACT</name>
<sequence length="102" mass="11453">MVVIRILNVPTIPMGLGDAEGNSEPIIDINSRSRSVQKTFLRQRRFHTSHGVQCLDYYLEEKIVRIECLDEASAVNVLEDTGLSYLASHLPPRFSDAVRLIG</sequence>
<reference evidence="1 2" key="1">
    <citation type="journal article" date="2015" name="Nature">
        <title>rRNA introns, odd ribosomes, and small enigmatic genomes across a large radiation of phyla.</title>
        <authorList>
            <person name="Brown C.T."/>
            <person name="Hug L.A."/>
            <person name="Thomas B.C."/>
            <person name="Sharon I."/>
            <person name="Castelle C.J."/>
            <person name="Singh A."/>
            <person name="Wilkins M.J."/>
            <person name="Williams K.H."/>
            <person name="Banfield J.F."/>
        </authorList>
    </citation>
    <scope>NUCLEOTIDE SEQUENCE [LARGE SCALE GENOMIC DNA]</scope>
</reference>